<evidence type="ECO:0000313" key="1">
    <source>
        <dbReference type="EMBL" id="MQT15468.1"/>
    </source>
</evidence>
<accession>A0A6A7YBW8</accession>
<protein>
    <submittedName>
        <fullName evidence="1">Uncharacterized protein</fullName>
    </submittedName>
</protein>
<comment type="caution">
    <text evidence="1">The sequence shown here is derived from an EMBL/GenBank/DDBJ whole genome shotgun (WGS) entry which is preliminary data.</text>
</comment>
<evidence type="ECO:0000313" key="2">
    <source>
        <dbReference type="Proteomes" id="UP000332515"/>
    </source>
</evidence>
<organism evidence="1 2">
    <name type="scientific">Segnochrobactrum spirostomi</name>
    <dbReference type="NCBI Taxonomy" id="2608987"/>
    <lineage>
        <taxon>Bacteria</taxon>
        <taxon>Pseudomonadati</taxon>
        <taxon>Pseudomonadota</taxon>
        <taxon>Alphaproteobacteria</taxon>
        <taxon>Hyphomicrobiales</taxon>
        <taxon>Segnochrobactraceae</taxon>
        <taxon>Segnochrobactrum</taxon>
    </lineage>
</organism>
<reference evidence="1 2" key="1">
    <citation type="submission" date="2019-09" db="EMBL/GenBank/DDBJ databases">
        <title>Segnochrobactrum spirostomi gen. nov., sp. nov., isolated from the ciliate Spirostomum cf. yagiui and description of a novel family, Segnochrobactraceae fam. nov. within the order Rhizobiales of the class Alphaproteobacteria.</title>
        <authorList>
            <person name="Akter S."/>
            <person name="Shazib S.U.A."/>
            <person name="Shin M.K."/>
        </authorList>
    </citation>
    <scope>NUCLEOTIDE SEQUENCE [LARGE SCALE GENOMIC DNA]</scope>
    <source>
        <strain evidence="1 2">Sp-1</strain>
    </source>
</reference>
<gene>
    <name evidence="1" type="ORF">F0357_23000</name>
</gene>
<keyword evidence="2" id="KW-1185">Reference proteome</keyword>
<sequence>MFNRRSFLTGAGAALISAPNVLRAQTIPKQKLRIVVVANRDHEADGLMAALCNQMAHSPNLSAPYQVKWPRWSRVRTDLTMPMHERAMPRCLVDVFKTPSDMDPAATMEIWCIDDLAFTDGNSAKKLIAMGQITEYAAGAPDGVIAFGTAAYPGLPSNNGCAAIGGTIFIHDASRGAHEGWSWPGHMGMLVPSRVPATFFSNVSADQILLVEINSQMIAPQNRPASVLQLVISADAVGISSVNETPPYCEADTNAIVAARQAGAANITSVETTHGVIRSMWDKPFIYVSAISNRICHFPDEAAGLYGQEFPASHNAGIALKYVVPHFVAAIA</sequence>
<dbReference type="RefSeq" id="WP_153490821.1">
    <property type="nucleotide sequence ID" value="NZ_VWNA01000003.1"/>
</dbReference>
<proteinExistence type="predicted"/>
<dbReference type="Proteomes" id="UP000332515">
    <property type="component" value="Unassembled WGS sequence"/>
</dbReference>
<dbReference type="EMBL" id="VWNA01000003">
    <property type="protein sequence ID" value="MQT15468.1"/>
    <property type="molecule type" value="Genomic_DNA"/>
</dbReference>
<dbReference type="AlphaFoldDB" id="A0A6A7YBW8"/>
<name>A0A6A7YBW8_9HYPH</name>